<evidence type="ECO:0000256" key="2">
    <source>
        <dbReference type="ARBA" id="ARBA00022917"/>
    </source>
</evidence>
<evidence type="ECO:0000313" key="6">
    <source>
        <dbReference type="Proteomes" id="UP000812966"/>
    </source>
</evidence>
<feature type="domain" description="TCTP" evidence="4">
    <location>
        <begin position="1"/>
        <end position="174"/>
    </location>
</feature>
<dbReference type="PROSITE" id="PS01003">
    <property type="entry name" value="TCTP_2"/>
    <property type="match status" value="1"/>
</dbReference>
<gene>
    <name evidence="5" type="ORF">FFLO_00704</name>
</gene>
<evidence type="ECO:0000256" key="3">
    <source>
        <dbReference type="PROSITE-ProRule" id="PRU01133"/>
    </source>
</evidence>
<dbReference type="PRINTS" id="PR01653">
    <property type="entry name" value="TCTPROTEIN"/>
</dbReference>
<dbReference type="PROSITE" id="PS01002">
    <property type="entry name" value="TCTP_1"/>
    <property type="match status" value="1"/>
</dbReference>
<protein>
    <recommendedName>
        <fullName evidence="1">Translationally-controlled tumor protein homolog</fullName>
    </recommendedName>
</protein>
<dbReference type="SUPFAM" id="SSF51316">
    <property type="entry name" value="Mss4-like"/>
    <property type="match status" value="1"/>
</dbReference>
<dbReference type="PANTHER" id="PTHR11991:SF0">
    <property type="entry name" value="TRANSLATIONALLY-CONTROLLED TUMOR PROTEIN"/>
    <property type="match status" value="1"/>
</dbReference>
<comment type="similarity">
    <text evidence="3">Belongs to the TCTP family.</text>
</comment>
<dbReference type="Gene3D" id="2.170.150.10">
    <property type="entry name" value="Metal Binding Protein, Guanine Nucleotide Exchange Factor, Chain A"/>
    <property type="match status" value="1"/>
</dbReference>
<dbReference type="EMBL" id="JABELV010000008">
    <property type="protein sequence ID" value="KAG7571352.1"/>
    <property type="molecule type" value="Genomic_DNA"/>
</dbReference>
<dbReference type="InterPro" id="IPR018105">
    <property type="entry name" value="Translational_control_tumour_p"/>
</dbReference>
<name>A0A8K0JSQ3_9TREE</name>
<dbReference type="InterPro" id="IPR011057">
    <property type="entry name" value="Mss4-like_sf"/>
</dbReference>
<dbReference type="GO" id="GO:0005737">
    <property type="term" value="C:cytoplasm"/>
    <property type="evidence" value="ECO:0007669"/>
    <property type="project" value="TreeGrafter"/>
</dbReference>
<keyword evidence="2" id="KW-0648">Protein biosynthesis</keyword>
<keyword evidence="6" id="KW-1185">Reference proteome</keyword>
<dbReference type="GO" id="GO:0006412">
    <property type="term" value="P:translation"/>
    <property type="evidence" value="ECO:0007669"/>
    <property type="project" value="UniProtKB-KW"/>
</dbReference>
<organism evidence="5 6">
    <name type="scientific">Filobasidium floriforme</name>
    <dbReference type="NCBI Taxonomy" id="5210"/>
    <lineage>
        <taxon>Eukaryota</taxon>
        <taxon>Fungi</taxon>
        <taxon>Dikarya</taxon>
        <taxon>Basidiomycota</taxon>
        <taxon>Agaricomycotina</taxon>
        <taxon>Tremellomycetes</taxon>
        <taxon>Filobasidiales</taxon>
        <taxon>Filobasidiaceae</taxon>
        <taxon>Filobasidium</taxon>
    </lineage>
</organism>
<dbReference type="InterPro" id="IPR034737">
    <property type="entry name" value="TCTP"/>
</dbReference>
<proteinExistence type="inferred from homology"/>
<accession>A0A8K0JSQ3</accession>
<dbReference type="InterPro" id="IPR018103">
    <property type="entry name" value="Translation_control_tumour_CS"/>
</dbReference>
<evidence type="ECO:0000313" key="5">
    <source>
        <dbReference type="EMBL" id="KAG7571352.1"/>
    </source>
</evidence>
<dbReference type="PANTHER" id="PTHR11991">
    <property type="entry name" value="TRANSLATIONALLY CONTROLLED TUMOR PROTEIN-RELATED"/>
    <property type="match status" value="1"/>
</dbReference>
<evidence type="ECO:0000259" key="4">
    <source>
        <dbReference type="PROSITE" id="PS51797"/>
    </source>
</evidence>
<dbReference type="Proteomes" id="UP000812966">
    <property type="component" value="Unassembled WGS sequence"/>
</dbReference>
<sequence length="186" mass="20491">MIIYEDVHCGDEMISDAFDLKLVDDIVYEVDAKMVTIKEGDVDIGANPSAEEAEEGAEDGAVTVNNVAHSFRLQSTSFDKKSYLTYLKGYMKKTKAALQTKADAGDENAKARLATFETAAGAFAKKMIGNFKDYEFFTGESMDPDGMVVLMNYREDGITPYMIFWKDGLREVSRSLSTAIATRIGG</sequence>
<dbReference type="InterPro" id="IPR011323">
    <property type="entry name" value="Mss4/transl-control_tumour"/>
</dbReference>
<dbReference type="Pfam" id="PF00838">
    <property type="entry name" value="TCTP"/>
    <property type="match status" value="1"/>
</dbReference>
<dbReference type="GO" id="GO:0005509">
    <property type="term" value="F:calcium ion binding"/>
    <property type="evidence" value="ECO:0007669"/>
    <property type="project" value="TreeGrafter"/>
</dbReference>
<reference evidence="5" key="1">
    <citation type="submission" date="2020-04" db="EMBL/GenBank/DDBJ databases">
        <title>Analysis of mating type loci in Filobasidium floriforme.</title>
        <authorList>
            <person name="Nowrousian M."/>
        </authorList>
    </citation>
    <scope>NUCLEOTIDE SEQUENCE</scope>
    <source>
        <strain evidence="5">CBS 6242</strain>
    </source>
</reference>
<dbReference type="FunFam" id="2.170.150.10:FF:000002">
    <property type="entry name" value="Translationally-controlled tumor protein homolog"/>
    <property type="match status" value="1"/>
</dbReference>
<dbReference type="AlphaFoldDB" id="A0A8K0JSQ3"/>
<evidence type="ECO:0000256" key="1">
    <source>
        <dbReference type="ARBA" id="ARBA00014759"/>
    </source>
</evidence>
<dbReference type="PROSITE" id="PS51797">
    <property type="entry name" value="TCTP_3"/>
    <property type="match status" value="1"/>
</dbReference>
<comment type="caution">
    <text evidence="5">The sequence shown here is derived from an EMBL/GenBank/DDBJ whole genome shotgun (WGS) entry which is preliminary data.</text>
</comment>